<evidence type="ECO:0000313" key="2">
    <source>
        <dbReference type="EMBL" id="CAK1544891.1"/>
    </source>
</evidence>
<dbReference type="AlphaFoldDB" id="A0AAV1J7N2"/>
<organism evidence="2 3">
    <name type="scientific">Leptosia nina</name>
    <dbReference type="NCBI Taxonomy" id="320188"/>
    <lineage>
        <taxon>Eukaryota</taxon>
        <taxon>Metazoa</taxon>
        <taxon>Ecdysozoa</taxon>
        <taxon>Arthropoda</taxon>
        <taxon>Hexapoda</taxon>
        <taxon>Insecta</taxon>
        <taxon>Pterygota</taxon>
        <taxon>Neoptera</taxon>
        <taxon>Endopterygota</taxon>
        <taxon>Lepidoptera</taxon>
        <taxon>Glossata</taxon>
        <taxon>Ditrysia</taxon>
        <taxon>Papilionoidea</taxon>
        <taxon>Pieridae</taxon>
        <taxon>Pierinae</taxon>
        <taxon>Leptosia</taxon>
    </lineage>
</organism>
<feature type="chain" id="PRO_5043729446" evidence="1">
    <location>
        <begin position="18"/>
        <end position="194"/>
    </location>
</feature>
<keyword evidence="1" id="KW-0732">Signal</keyword>
<protein>
    <submittedName>
        <fullName evidence="2">Uncharacterized protein</fullName>
    </submittedName>
</protein>
<sequence length="194" mass="22614">MLIFHVLLLTIFCCTFALNDYEITVPTFLRVSLLEPVGLFVQWRTIPSFQINPIVGYKVRLSEINEDLQGTYTILHENELVIISDERPEEPYNTEKQQDKFREFKVPAIDIKDDLSIKIRDNIKYNRLYEVRVLAYREDKDGPITDPIRAKIVKGDDYVVLVQRESASLCIVSMSSNSTPENEVTYYHSENVYL</sequence>
<evidence type="ECO:0000256" key="1">
    <source>
        <dbReference type="SAM" id="SignalP"/>
    </source>
</evidence>
<dbReference type="InterPro" id="IPR036116">
    <property type="entry name" value="FN3_sf"/>
</dbReference>
<keyword evidence="3" id="KW-1185">Reference proteome</keyword>
<feature type="signal peptide" evidence="1">
    <location>
        <begin position="1"/>
        <end position="17"/>
    </location>
</feature>
<dbReference type="EMBL" id="CAVLEF010000006">
    <property type="protein sequence ID" value="CAK1544891.1"/>
    <property type="molecule type" value="Genomic_DNA"/>
</dbReference>
<comment type="caution">
    <text evidence="2">The sequence shown here is derived from an EMBL/GenBank/DDBJ whole genome shotgun (WGS) entry which is preliminary data.</text>
</comment>
<reference evidence="2 3" key="1">
    <citation type="submission" date="2023-11" db="EMBL/GenBank/DDBJ databases">
        <authorList>
            <person name="Okamura Y."/>
        </authorList>
    </citation>
    <scope>NUCLEOTIDE SEQUENCE [LARGE SCALE GENOMIC DNA]</scope>
</reference>
<name>A0AAV1J7N2_9NEOP</name>
<evidence type="ECO:0000313" key="3">
    <source>
        <dbReference type="Proteomes" id="UP001497472"/>
    </source>
</evidence>
<dbReference type="Gene3D" id="2.60.40.10">
    <property type="entry name" value="Immunoglobulins"/>
    <property type="match status" value="1"/>
</dbReference>
<gene>
    <name evidence="2" type="ORF">LNINA_LOCUS4599</name>
</gene>
<dbReference type="InterPro" id="IPR013783">
    <property type="entry name" value="Ig-like_fold"/>
</dbReference>
<proteinExistence type="predicted"/>
<dbReference type="SUPFAM" id="SSF49265">
    <property type="entry name" value="Fibronectin type III"/>
    <property type="match status" value="1"/>
</dbReference>
<accession>A0AAV1J7N2</accession>
<dbReference type="Proteomes" id="UP001497472">
    <property type="component" value="Unassembled WGS sequence"/>
</dbReference>